<dbReference type="PANTHER" id="PTHR42905:SF5">
    <property type="entry name" value="CARBOXYVINYL-CARBOXYPHOSPHONATE PHOSPHORYLMUTASE, CHLOROPLASTIC"/>
    <property type="match status" value="1"/>
</dbReference>
<organism evidence="1 2">
    <name type="scientific">Enterocloster asparagiformis</name>
    <dbReference type="NCBI Taxonomy" id="333367"/>
    <lineage>
        <taxon>Bacteria</taxon>
        <taxon>Bacillati</taxon>
        <taxon>Bacillota</taxon>
        <taxon>Clostridia</taxon>
        <taxon>Lachnospirales</taxon>
        <taxon>Lachnospiraceae</taxon>
        <taxon>Enterocloster</taxon>
    </lineage>
</organism>
<dbReference type="InterPro" id="IPR039556">
    <property type="entry name" value="ICL/PEPM"/>
</dbReference>
<comment type="caution">
    <text evidence="1">The sequence shown here is derived from an EMBL/GenBank/DDBJ whole genome shotgun (WGS) entry which is preliminary data.</text>
</comment>
<dbReference type="PANTHER" id="PTHR42905">
    <property type="entry name" value="PHOSPHOENOLPYRUVATE CARBOXYLASE"/>
    <property type="match status" value="1"/>
</dbReference>
<accession>A0A413FEB9</accession>
<proteinExistence type="predicted"/>
<dbReference type="Gene3D" id="3.20.20.60">
    <property type="entry name" value="Phosphoenolpyruvate-binding domains"/>
    <property type="match status" value="1"/>
</dbReference>
<protein>
    <recommendedName>
        <fullName evidence="3">Carboxyvinyl-carboxyphosphonate phosphorylmutase</fullName>
    </recommendedName>
</protein>
<dbReference type="PROSITE" id="PS00161">
    <property type="entry name" value="ISOCITRATE_LYASE"/>
    <property type="match status" value="1"/>
</dbReference>
<dbReference type="InterPro" id="IPR015813">
    <property type="entry name" value="Pyrv/PenolPyrv_kinase-like_dom"/>
</dbReference>
<evidence type="ECO:0008006" key="3">
    <source>
        <dbReference type="Google" id="ProtNLM"/>
    </source>
</evidence>
<gene>
    <name evidence="1" type="ORF">DWV29_14290</name>
</gene>
<dbReference type="EMBL" id="QSBM01000010">
    <property type="protein sequence ID" value="RGX28778.1"/>
    <property type="molecule type" value="Genomic_DNA"/>
</dbReference>
<dbReference type="CDD" id="cd00377">
    <property type="entry name" value="ICL_PEPM"/>
    <property type="match status" value="1"/>
</dbReference>
<dbReference type="AlphaFoldDB" id="A0A413FEB9"/>
<reference evidence="1 2" key="1">
    <citation type="submission" date="2018-08" db="EMBL/GenBank/DDBJ databases">
        <title>A genome reference for cultivated species of the human gut microbiota.</title>
        <authorList>
            <person name="Zou Y."/>
            <person name="Xue W."/>
            <person name="Luo G."/>
        </authorList>
    </citation>
    <scope>NUCLEOTIDE SEQUENCE [LARGE SCALE GENOMIC DNA]</scope>
    <source>
        <strain evidence="1 2">AF04-15</strain>
    </source>
</reference>
<sequence length="299" mass="32611">MEQTTLKQLLEKGPVLAPCVYDCLSARITERAGFQAMCLSGGELAASYCGLPDIGLVSLQELADAVSRISASCSLPMIVDIDTGFGNELNVIHTCRKIAKAGAMAVHMEDQTFPKRCGHLQGKEVIPLEDYLGKIRAAAYALKDTDCLLIARTDAYNILGKEAAIERATASVEAGAHITLVEGTETLESIEEIGRRVPGWKMFGMASAGASPKVTYKQLVDWGYNLITVHCAQWGAIKGMEEFSRTCLETGSDIFITEMDGVDNRPIALFNMFGLQEWMELGRRFSPKINAAKEFETKS</sequence>
<dbReference type="GO" id="GO:0016833">
    <property type="term" value="F:oxo-acid-lyase activity"/>
    <property type="evidence" value="ECO:0007669"/>
    <property type="project" value="UniProtKB-ARBA"/>
</dbReference>
<dbReference type="SUPFAM" id="SSF51621">
    <property type="entry name" value="Phosphoenolpyruvate/pyruvate domain"/>
    <property type="match status" value="1"/>
</dbReference>
<dbReference type="OrthoDB" id="8629576at2"/>
<name>A0A413FEB9_9FIRM</name>
<evidence type="ECO:0000313" key="2">
    <source>
        <dbReference type="Proteomes" id="UP000283880"/>
    </source>
</evidence>
<dbReference type="RefSeq" id="WP_007705056.1">
    <property type="nucleotide sequence ID" value="NZ_CABMHH010000192.1"/>
</dbReference>
<dbReference type="InterPro" id="IPR018523">
    <property type="entry name" value="Isocitrate_lyase_ph_CS"/>
</dbReference>
<evidence type="ECO:0000313" key="1">
    <source>
        <dbReference type="EMBL" id="RGX28778.1"/>
    </source>
</evidence>
<dbReference type="Proteomes" id="UP000283880">
    <property type="component" value="Unassembled WGS sequence"/>
</dbReference>
<dbReference type="InterPro" id="IPR040442">
    <property type="entry name" value="Pyrv_kinase-like_dom_sf"/>
</dbReference>
<dbReference type="Pfam" id="PF13714">
    <property type="entry name" value="PEP_mutase"/>
    <property type="match status" value="1"/>
</dbReference>